<proteinExistence type="predicted"/>
<dbReference type="Pfam" id="PF07690">
    <property type="entry name" value="MFS_1"/>
    <property type="match status" value="1"/>
</dbReference>
<dbReference type="PANTHER" id="PTHR42718:SF46">
    <property type="entry name" value="BLR6921 PROTEIN"/>
    <property type="match status" value="1"/>
</dbReference>
<protein>
    <submittedName>
        <fullName evidence="10">MFS transporter</fullName>
    </submittedName>
</protein>
<reference evidence="10 11" key="1">
    <citation type="submission" date="2024-06" db="EMBL/GenBank/DDBJ databases">
        <authorList>
            <person name="Lee S.D."/>
        </authorList>
    </citation>
    <scope>NUCLEOTIDE SEQUENCE [LARGE SCALE GENOMIC DNA]</scope>
    <source>
        <strain evidence="10 11">N1-10</strain>
    </source>
</reference>
<keyword evidence="5 8" id="KW-1133">Transmembrane helix</keyword>
<feature type="transmembrane region" description="Helical" evidence="8">
    <location>
        <begin position="121"/>
        <end position="141"/>
    </location>
</feature>
<keyword evidence="2" id="KW-0813">Transport</keyword>
<name>A0ABV6XGN4_9ACTN</name>
<dbReference type="SUPFAM" id="SSF103473">
    <property type="entry name" value="MFS general substrate transporter"/>
    <property type="match status" value="1"/>
</dbReference>
<accession>A0ABV6XGN4</accession>
<keyword evidence="11" id="KW-1185">Reference proteome</keyword>
<gene>
    <name evidence="10" type="ORF">ABUW04_04045</name>
</gene>
<evidence type="ECO:0000313" key="11">
    <source>
        <dbReference type="Proteomes" id="UP001592581"/>
    </source>
</evidence>
<evidence type="ECO:0000256" key="4">
    <source>
        <dbReference type="ARBA" id="ARBA00022692"/>
    </source>
</evidence>
<evidence type="ECO:0000256" key="3">
    <source>
        <dbReference type="ARBA" id="ARBA00022475"/>
    </source>
</evidence>
<keyword evidence="7" id="KW-0046">Antibiotic resistance</keyword>
<feature type="transmembrane region" description="Helical" evidence="8">
    <location>
        <begin position="180"/>
        <end position="198"/>
    </location>
</feature>
<evidence type="ECO:0000259" key="9">
    <source>
        <dbReference type="PROSITE" id="PS50850"/>
    </source>
</evidence>
<dbReference type="Gene3D" id="1.20.1720.10">
    <property type="entry name" value="Multidrug resistance protein D"/>
    <property type="match status" value="1"/>
</dbReference>
<evidence type="ECO:0000256" key="2">
    <source>
        <dbReference type="ARBA" id="ARBA00022448"/>
    </source>
</evidence>
<keyword evidence="4 8" id="KW-0812">Transmembrane</keyword>
<dbReference type="Proteomes" id="UP001592581">
    <property type="component" value="Unassembled WGS sequence"/>
</dbReference>
<evidence type="ECO:0000256" key="7">
    <source>
        <dbReference type="ARBA" id="ARBA00023251"/>
    </source>
</evidence>
<feature type="transmembrane region" description="Helical" evidence="8">
    <location>
        <begin position="60"/>
        <end position="80"/>
    </location>
</feature>
<dbReference type="PANTHER" id="PTHR42718">
    <property type="entry name" value="MAJOR FACILITATOR SUPERFAMILY MULTIDRUG TRANSPORTER MFSC"/>
    <property type="match status" value="1"/>
</dbReference>
<evidence type="ECO:0000256" key="8">
    <source>
        <dbReference type="SAM" id="Phobius"/>
    </source>
</evidence>
<evidence type="ECO:0000256" key="5">
    <source>
        <dbReference type="ARBA" id="ARBA00022989"/>
    </source>
</evidence>
<evidence type="ECO:0000256" key="1">
    <source>
        <dbReference type="ARBA" id="ARBA00004651"/>
    </source>
</evidence>
<sequence>MSSTATTARGSTPVDSAAPRRPGLVLFMVCVAIFMLMLDAMVVSAALAGIRRDFNASIDGLQWVVDAYSIPLAGTMLTFATLGDRFGRRRMYIAGMLVFTAASLAMTLAGGIVQLDVLRTVQGIGAAMLFATALPLLAAAFPGAGERAKAIGVYGAVMAGATVLGPVIGGALVTQFGWRSIFLINVPIGIAVTVLAALKMPRTASTPGHRADWPGSLLLTSGLVAGVFALTRSHALGWTSGTVISLTVTAVVLLLAFLAW</sequence>
<dbReference type="RefSeq" id="WP_380562746.1">
    <property type="nucleotide sequence ID" value="NZ_JBEUKS010000001.1"/>
</dbReference>
<feature type="transmembrane region" description="Helical" evidence="8">
    <location>
        <begin position="210"/>
        <end position="230"/>
    </location>
</feature>
<comment type="caution">
    <text evidence="10">The sequence shown here is derived from an EMBL/GenBank/DDBJ whole genome shotgun (WGS) entry which is preliminary data.</text>
</comment>
<feature type="transmembrane region" description="Helical" evidence="8">
    <location>
        <begin position="153"/>
        <end position="174"/>
    </location>
</feature>
<dbReference type="InterPro" id="IPR036259">
    <property type="entry name" value="MFS_trans_sf"/>
</dbReference>
<dbReference type="CDD" id="cd17321">
    <property type="entry name" value="MFS_MMR_MDR_like"/>
    <property type="match status" value="1"/>
</dbReference>
<dbReference type="InterPro" id="IPR020846">
    <property type="entry name" value="MFS_dom"/>
</dbReference>
<dbReference type="PRINTS" id="PR01036">
    <property type="entry name" value="TCRTETB"/>
</dbReference>
<dbReference type="InterPro" id="IPR011701">
    <property type="entry name" value="MFS"/>
</dbReference>
<evidence type="ECO:0000313" key="10">
    <source>
        <dbReference type="EMBL" id="MFC1437419.1"/>
    </source>
</evidence>
<dbReference type="PROSITE" id="PS50850">
    <property type="entry name" value="MFS"/>
    <property type="match status" value="1"/>
</dbReference>
<feature type="transmembrane region" description="Helical" evidence="8">
    <location>
        <begin position="92"/>
        <end position="115"/>
    </location>
</feature>
<comment type="subcellular location">
    <subcellularLocation>
        <location evidence="1">Cell membrane</location>
        <topology evidence="1">Multi-pass membrane protein</topology>
    </subcellularLocation>
</comment>
<keyword evidence="6 8" id="KW-0472">Membrane</keyword>
<feature type="transmembrane region" description="Helical" evidence="8">
    <location>
        <begin position="24"/>
        <end position="48"/>
    </location>
</feature>
<dbReference type="EMBL" id="JBEUKS010000001">
    <property type="protein sequence ID" value="MFC1437419.1"/>
    <property type="molecule type" value="Genomic_DNA"/>
</dbReference>
<feature type="transmembrane region" description="Helical" evidence="8">
    <location>
        <begin position="236"/>
        <end position="259"/>
    </location>
</feature>
<organism evidence="10 11">
    <name type="scientific">Streptacidiphilus jeojiensis</name>
    <dbReference type="NCBI Taxonomy" id="3229225"/>
    <lineage>
        <taxon>Bacteria</taxon>
        <taxon>Bacillati</taxon>
        <taxon>Actinomycetota</taxon>
        <taxon>Actinomycetes</taxon>
        <taxon>Kitasatosporales</taxon>
        <taxon>Streptomycetaceae</taxon>
        <taxon>Streptacidiphilus</taxon>
    </lineage>
</organism>
<feature type="domain" description="Major facilitator superfamily (MFS) profile" evidence="9">
    <location>
        <begin position="25"/>
        <end position="260"/>
    </location>
</feature>
<evidence type="ECO:0000256" key="6">
    <source>
        <dbReference type="ARBA" id="ARBA00023136"/>
    </source>
</evidence>
<keyword evidence="3" id="KW-1003">Cell membrane</keyword>